<protein>
    <submittedName>
        <fullName evidence="1">Uncharacterized protein</fullName>
    </submittedName>
</protein>
<proteinExistence type="predicted"/>
<organism evidence="1 2">
    <name type="scientific">Entomophthora muscae</name>
    <dbReference type="NCBI Taxonomy" id="34485"/>
    <lineage>
        <taxon>Eukaryota</taxon>
        <taxon>Fungi</taxon>
        <taxon>Fungi incertae sedis</taxon>
        <taxon>Zoopagomycota</taxon>
        <taxon>Entomophthoromycotina</taxon>
        <taxon>Entomophthoromycetes</taxon>
        <taxon>Entomophthorales</taxon>
        <taxon>Entomophthoraceae</taxon>
        <taxon>Entomophthora</taxon>
    </lineage>
</organism>
<evidence type="ECO:0000313" key="1">
    <source>
        <dbReference type="EMBL" id="KAJ9081244.1"/>
    </source>
</evidence>
<gene>
    <name evidence="1" type="ORF">DSO57_1016783</name>
</gene>
<name>A0ACC2U2V2_9FUNG</name>
<evidence type="ECO:0000313" key="2">
    <source>
        <dbReference type="Proteomes" id="UP001165960"/>
    </source>
</evidence>
<reference evidence="1" key="1">
    <citation type="submission" date="2022-04" db="EMBL/GenBank/DDBJ databases">
        <title>Genome of the entomopathogenic fungus Entomophthora muscae.</title>
        <authorList>
            <person name="Elya C."/>
            <person name="Lovett B.R."/>
            <person name="Lee E."/>
            <person name="Macias A.M."/>
            <person name="Hajek A.E."/>
            <person name="De Bivort B.L."/>
            <person name="Kasson M.T."/>
            <person name="De Fine Licht H.H."/>
            <person name="Stajich J.E."/>
        </authorList>
    </citation>
    <scope>NUCLEOTIDE SEQUENCE</scope>
    <source>
        <strain evidence="1">Berkeley</strain>
    </source>
</reference>
<accession>A0ACC2U2V2</accession>
<dbReference type="EMBL" id="QTSX02001489">
    <property type="protein sequence ID" value="KAJ9081244.1"/>
    <property type="molecule type" value="Genomic_DNA"/>
</dbReference>
<comment type="caution">
    <text evidence="1">The sequence shown here is derived from an EMBL/GenBank/DDBJ whole genome shotgun (WGS) entry which is preliminary data.</text>
</comment>
<sequence length="337" mass="36811">MVEVLLPPLGALITPPFGSLIPLVWIALTFRTSSLASAYGDLTSGKRRQAAPQSIRLAAREDLGSGFKSHSWARVSRGKELSILTFIMIGVLFKPYTYKVIDNSFSLETWAREQESNPNPGSPWAAGPMNCRTTCPRFSGIEPPQADTENVGPCSETGQTKEIIAPNGRLITAPNGGTEAAIISFMNLKSTPATNQEPTQERGTGLQPSPMTTTLKQDNQVAKLRFLTNERTPGPSAILLLLDPSTQFPRPWPSQCPDESPMENVKFGGGVLYIPKDPHTPNLLPFLNKGYVTLAYTATALFCICHLPNQSEISWPSCPTTCSFLSSWCTFWARSLH</sequence>
<dbReference type="Proteomes" id="UP001165960">
    <property type="component" value="Unassembled WGS sequence"/>
</dbReference>
<keyword evidence="2" id="KW-1185">Reference proteome</keyword>